<feature type="compositionally biased region" description="Low complexity" evidence="1">
    <location>
        <begin position="39"/>
        <end position="85"/>
    </location>
</feature>
<dbReference type="EMBL" id="MU069468">
    <property type="protein sequence ID" value="KAF5842149.1"/>
    <property type="molecule type" value="Genomic_DNA"/>
</dbReference>
<proteinExistence type="predicted"/>
<feature type="region of interest" description="Disordered" evidence="1">
    <location>
        <begin position="36"/>
        <end position="85"/>
    </location>
</feature>
<organism evidence="2 3">
    <name type="scientific">Dunaliella salina</name>
    <name type="common">Green alga</name>
    <name type="synonym">Protococcus salinus</name>
    <dbReference type="NCBI Taxonomy" id="3046"/>
    <lineage>
        <taxon>Eukaryota</taxon>
        <taxon>Viridiplantae</taxon>
        <taxon>Chlorophyta</taxon>
        <taxon>core chlorophytes</taxon>
        <taxon>Chlorophyceae</taxon>
        <taxon>CS clade</taxon>
        <taxon>Chlamydomonadales</taxon>
        <taxon>Dunaliellaceae</taxon>
        <taxon>Dunaliella</taxon>
    </lineage>
</organism>
<evidence type="ECO:0000313" key="2">
    <source>
        <dbReference type="EMBL" id="KAF5842149.1"/>
    </source>
</evidence>
<name>A0ABQ7H5L4_DUNSA</name>
<evidence type="ECO:0008006" key="4">
    <source>
        <dbReference type="Google" id="ProtNLM"/>
    </source>
</evidence>
<protein>
    <recommendedName>
        <fullName evidence="4">Encoded protein</fullName>
    </recommendedName>
</protein>
<comment type="caution">
    <text evidence="2">The sequence shown here is derived from an EMBL/GenBank/DDBJ whole genome shotgun (WGS) entry which is preliminary data.</text>
</comment>
<gene>
    <name evidence="2" type="ORF">DUNSADRAFT_9108</name>
</gene>
<evidence type="ECO:0000256" key="1">
    <source>
        <dbReference type="SAM" id="MobiDB-lite"/>
    </source>
</evidence>
<accession>A0ABQ7H5L4</accession>
<dbReference type="Proteomes" id="UP000815325">
    <property type="component" value="Unassembled WGS sequence"/>
</dbReference>
<evidence type="ECO:0000313" key="3">
    <source>
        <dbReference type="Proteomes" id="UP000815325"/>
    </source>
</evidence>
<reference evidence="2" key="1">
    <citation type="submission" date="2017-08" db="EMBL/GenBank/DDBJ databases">
        <authorList>
            <person name="Polle J.E."/>
            <person name="Barry K."/>
            <person name="Cushman J."/>
            <person name="Schmutz J."/>
            <person name="Tran D."/>
            <person name="Hathwaick L.T."/>
            <person name="Yim W.C."/>
            <person name="Jenkins J."/>
            <person name="Mckie-Krisberg Z.M."/>
            <person name="Prochnik S."/>
            <person name="Lindquist E."/>
            <person name="Dockter R.B."/>
            <person name="Adam C."/>
            <person name="Molina H."/>
            <person name="Bunkerborg J."/>
            <person name="Jin E."/>
            <person name="Buchheim M."/>
            <person name="Magnuson J."/>
        </authorList>
    </citation>
    <scope>NUCLEOTIDE SEQUENCE</scope>
    <source>
        <strain evidence="2">CCAP 19/18</strain>
    </source>
</reference>
<sequence>MEGHAPVLRQTEKLVSLKLRLIRLLVIGETQAMRNARLQRQQQQQQPGSQQQPQGQQEQVGQQGQQSPMEQQEQQLLESQLQGQE</sequence>
<keyword evidence="3" id="KW-1185">Reference proteome</keyword>